<dbReference type="InterPro" id="IPR000477">
    <property type="entry name" value="RT_dom"/>
</dbReference>
<evidence type="ECO:0000313" key="5">
    <source>
        <dbReference type="Proteomes" id="UP000507470"/>
    </source>
</evidence>
<sequence length="660" mass="75575">MNDATKPHGKQSAHNDRRRGPFLPDGREICRSFNNNSCYRQDCRMMHHCAICLQWTFNGNDSPTYMYDAKLPFGHARSPKIFQQLSASVCEIMKCTYNNTCIAYLDDFLVIEDTFHKCQTGIRLLIDTLRRLGFNISWNKIEGPSQSLTFLGIVINTCSLSLAMPDKKRREFHDVILSFQNRKRASVKQLQSLCGKLNWACQMVKGGRTFVKRLIDNLSNVNTTNRNAKILLSTDFFSIAWWVNFMNVFNGTVTFLDSKPVICLQTDACLHGGAGYYEDGETMETQMLENSVVRLKSKGWASSTSGTYRTHLKTYLEFCENYDIKPVPCTTKTVELYIAFLVDVKNFAFSSIRSYLNIISVLHKSHDKPDPIASCWNVRHLLTGFKRELGTSQNCKPPVTPELLLRFKSILNLECHNNIVFWAACLTGFYGFLRPNNCLVKGSFDPEINLRKVDVLPCSWGMLVTLKVTKTLQFRSKPIEYGNGQRFVGKSCKVLYDISPTSIICDVTSGDQWSLDSFRKLMNGTKKSYLGEGQFTLEIECHDGGNISIRQPIKLQGMTSLTVRNCYITDYYDYDFSQEVLSIESVLQNLKFTNCKIEHSHSVHVKHIQQNSKKLLAFEKCQISNTLRTFIFQNSSLDYHPERRPTSKELELEKDYGKEL</sequence>
<dbReference type="OrthoDB" id="6109162at2759"/>
<dbReference type="GO" id="GO:0003677">
    <property type="term" value="F:DNA binding"/>
    <property type="evidence" value="ECO:0007669"/>
    <property type="project" value="UniProtKB-KW"/>
</dbReference>
<dbReference type="InterPro" id="IPR043502">
    <property type="entry name" value="DNA/RNA_pol_sf"/>
</dbReference>
<accession>A0A6J8BAW2</accession>
<keyword evidence="5" id="KW-1185">Reference proteome</keyword>
<dbReference type="Gene3D" id="1.10.150.130">
    <property type="match status" value="1"/>
</dbReference>
<keyword evidence="1" id="KW-0238">DNA-binding</keyword>
<gene>
    <name evidence="4" type="ORF">MCOR_17012</name>
</gene>
<feature type="region of interest" description="Disordered" evidence="2">
    <location>
        <begin position="641"/>
        <end position="660"/>
    </location>
</feature>
<dbReference type="Proteomes" id="UP000507470">
    <property type="component" value="Unassembled WGS sequence"/>
</dbReference>
<feature type="region of interest" description="Disordered" evidence="2">
    <location>
        <begin position="1"/>
        <end position="20"/>
    </location>
</feature>
<dbReference type="PANTHER" id="PTHR33050">
    <property type="entry name" value="REVERSE TRANSCRIPTASE DOMAIN-CONTAINING PROTEIN"/>
    <property type="match status" value="1"/>
</dbReference>
<dbReference type="Pfam" id="PF13495">
    <property type="entry name" value="Phage_int_SAM_4"/>
    <property type="match status" value="1"/>
</dbReference>
<dbReference type="GO" id="GO:0015074">
    <property type="term" value="P:DNA integration"/>
    <property type="evidence" value="ECO:0007669"/>
    <property type="project" value="InterPro"/>
</dbReference>
<dbReference type="AlphaFoldDB" id="A0A6J8BAW2"/>
<protein>
    <recommendedName>
        <fullName evidence="3">Reverse transcriptase domain-containing protein</fullName>
    </recommendedName>
</protein>
<dbReference type="InterPro" id="IPR004107">
    <property type="entry name" value="Integrase_SAM-like_N"/>
</dbReference>
<reference evidence="4 5" key="1">
    <citation type="submission" date="2020-06" db="EMBL/GenBank/DDBJ databases">
        <authorList>
            <person name="Li R."/>
            <person name="Bekaert M."/>
        </authorList>
    </citation>
    <scope>NUCLEOTIDE SEQUENCE [LARGE SCALE GENOMIC DNA]</scope>
    <source>
        <strain evidence="5">wild</strain>
    </source>
</reference>
<dbReference type="InterPro" id="IPR043128">
    <property type="entry name" value="Rev_trsase/Diguanyl_cyclase"/>
</dbReference>
<proteinExistence type="predicted"/>
<organism evidence="4 5">
    <name type="scientific">Mytilus coruscus</name>
    <name type="common">Sea mussel</name>
    <dbReference type="NCBI Taxonomy" id="42192"/>
    <lineage>
        <taxon>Eukaryota</taxon>
        <taxon>Metazoa</taxon>
        <taxon>Spiralia</taxon>
        <taxon>Lophotrochozoa</taxon>
        <taxon>Mollusca</taxon>
        <taxon>Bivalvia</taxon>
        <taxon>Autobranchia</taxon>
        <taxon>Pteriomorphia</taxon>
        <taxon>Mytilida</taxon>
        <taxon>Mytiloidea</taxon>
        <taxon>Mytilidae</taxon>
        <taxon>Mytilinae</taxon>
        <taxon>Mytilus</taxon>
    </lineage>
</organism>
<dbReference type="PROSITE" id="PS50878">
    <property type="entry name" value="RT_POL"/>
    <property type="match status" value="1"/>
</dbReference>
<dbReference type="SUPFAM" id="SSF47823">
    <property type="entry name" value="lambda integrase-like, N-terminal domain"/>
    <property type="match status" value="1"/>
</dbReference>
<dbReference type="EMBL" id="CACVKT020002991">
    <property type="protein sequence ID" value="CAC5381098.1"/>
    <property type="molecule type" value="Genomic_DNA"/>
</dbReference>
<evidence type="ECO:0000259" key="3">
    <source>
        <dbReference type="PROSITE" id="PS50878"/>
    </source>
</evidence>
<evidence type="ECO:0000313" key="4">
    <source>
        <dbReference type="EMBL" id="CAC5381098.1"/>
    </source>
</evidence>
<name>A0A6J8BAW2_MYTCO</name>
<dbReference type="InterPro" id="IPR052055">
    <property type="entry name" value="Hepadnavirus_pol/RT"/>
</dbReference>
<dbReference type="Gene3D" id="3.30.70.270">
    <property type="match status" value="1"/>
</dbReference>
<evidence type="ECO:0000256" key="2">
    <source>
        <dbReference type="SAM" id="MobiDB-lite"/>
    </source>
</evidence>
<dbReference type="PANTHER" id="PTHR33050:SF8">
    <property type="entry name" value="REVERSE TRANSCRIPTASE DOMAIN-CONTAINING PROTEIN"/>
    <property type="match status" value="1"/>
</dbReference>
<dbReference type="Pfam" id="PF00078">
    <property type="entry name" value="RVT_1"/>
    <property type="match status" value="1"/>
</dbReference>
<evidence type="ECO:0000256" key="1">
    <source>
        <dbReference type="ARBA" id="ARBA00023125"/>
    </source>
</evidence>
<dbReference type="InterPro" id="IPR010998">
    <property type="entry name" value="Integrase_recombinase_N"/>
</dbReference>
<dbReference type="SUPFAM" id="SSF56672">
    <property type="entry name" value="DNA/RNA polymerases"/>
    <property type="match status" value="1"/>
</dbReference>
<feature type="domain" description="Reverse transcriptase" evidence="3">
    <location>
        <begin position="1"/>
        <end position="155"/>
    </location>
</feature>